<dbReference type="Proteomes" id="UP000824633">
    <property type="component" value="Chromosome"/>
</dbReference>
<organism evidence="1 2">
    <name type="scientific">Clostridium gelidum</name>
    <dbReference type="NCBI Taxonomy" id="704125"/>
    <lineage>
        <taxon>Bacteria</taxon>
        <taxon>Bacillati</taxon>
        <taxon>Bacillota</taxon>
        <taxon>Clostridia</taxon>
        <taxon>Eubacteriales</taxon>
        <taxon>Clostridiaceae</taxon>
        <taxon>Clostridium</taxon>
    </lineage>
</organism>
<protein>
    <recommendedName>
        <fullName evidence="3">Phage protein</fullName>
    </recommendedName>
</protein>
<gene>
    <name evidence="1" type="ORF">psyc5s11_22560</name>
</gene>
<dbReference type="RefSeq" id="WP_224037701.1">
    <property type="nucleotide sequence ID" value="NZ_AP024849.1"/>
</dbReference>
<reference evidence="2" key="1">
    <citation type="submission" date="2021-07" db="EMBL/GenBank/DDBJ databases">
        <title>Complete genome sequencing of a Clostridium isolate.</title>
        <authorList>
            <person name="Ueki A."/>
            <person name="Tonouchi A."/>
        </authorList>
    </citation>
    <scope>NUCLEOTIDE SEQUENCE [LARGE SCALE GENOMIC DNA]</scope>
    <source>
        <strain evidence="2">C5S11</strain>
    </source>
</reference>
<proteinExistence type="predicted"/>
<name>A0ABN6IVW7_9CLOT</name>
<evidence type="ECO:0000313" key="1">
    <source>
        <dbReference type="EMBL" id="BCZ46189.1"/>
    </source>
</evidence>
<accession>A0ABN6IVW7</accession>
<sequence>MSELLKTITDKLEAKAAKFGFKGTDSVHVSVVLTEDEQKEFETMKWDDHYYYEIKNNVLHMNYVEELVVFCEGLEKKFNITNLEIKYGKFRYEDKAIYQVEDAFPERQIDGTIYRSYAIDKDGKVYFIIWKQYGKDAEHKMFISEDGKVIGDCQNRANACNWSDYTIEEVVF</sequence>
<keyword evidence="2" id="KW-1185">Reference proteome</keyword>
<evidence type="ECO:0000313" key="2">
    <source>
        <dbReference type="Proteomes" id="UP000824633"/>
    </source>
</evidence>
<dbReference type="EMBL" id="AP024849">
    <property type="protein sequence ID" value="BCZ46189.1"/>
    <property type="molecule type" value="Genomic_DNA"/>
</dbReference>
<evidence type="ECO:0008006" key="3">
    <source>
        <dbReference type="Google" id="ProtNLM"/>
    </source>
</evidence>